<dbReference type="Proteomes" id="UP001360953">
    <property type="component" value="Unassembled WGS sequence"/>
</dbReference>
<sequence>MFASLFALRNSLWYARLPVGGLAELCSTLSHIPCASADFLCSILRHSLPPLSWTRRQSHPFFGRIQIVTGVGHCLKPLKPEDLKGGIHLHVRGGKYLDKIYPSRSYVVAFDGGSERRLSPDRKSAHDPSHSGREDPRSKYSGGSSGSIEEFPGHNDNQWSRRACQRFSKSLRFCRAQSIDRHLKNEQLSLRPSVQRETSCC</sequence>
<reference evidence="2 3" key="1">
    <citation type="submission" date="2024-04" db="EMBL/GenBank/DDBJ databases">
        <title>Phyllosticta paracitricarpa is synonymous to the EU quarantine fungus P. citricarpa based on phylogenomic analyses.</title>
        <authorList>
            <consortium name="Lawrence Berkeley National Laboratory"/>
            <person name="Van ingen-buijs V.A."/>
            <person name="Van westerhoven A.C."/>
            <person name="Haridas S."/>
            <person name="Skiadas P."/>
            <person name="Martin F."/>
            <person name="Groenewald J.Z."/>
            <person name="Crous P.W."/>
            <person name="Seidl M.F."/>
        </authorList>
    </citation>
    <scope>NUCLEOTIDE SEQUENCE [LARGE SCALE GENOMIC DNA]</scope>
    <source>
        <strain evidence="2 3">CPC 17464</strain>
    </source>
</reference>
<feature type="compositionally biased region" description="Basic and acidic residues" evidence="1">
    <location>
        <begin position="114"/>
        <end position="138"/>
    </location>
</feature>
<dbReference type="EMBL" id="JBBPEH010000010">
    <property type="protein sequence ID" value="KAK7533253.1"/>
    <property type="molecule type" value="Genomic_DNA"/>
</dbReference>
<proteinExistence type="predicted"/>
<name>A0ABR1LF49_9PEZI</name>
<evidence type="ECO:0000256" key="1">
    <source>
        <dbReference type="SAM" id="MobiDB-lite"/>
    </source>
</evidence>
<dbReference type="GeneID" id="92037070"/>
<evidence type="ECO:0000313" key="3">
    <source>
        <dbReference type="Proteomes" id="UP001360953"/>
    </source>
</evidence>
<keyword evidence="3" id="KW-1185">Reference proteome</keyword>
<protein>
    <submittedName>
        <fullName evidence="2">Uncharacterized protein</fullName>
    </submittedName>
</protein>
<evidence type="ECO:0000313" key="2">
    <source>
        <dbReference type="EMBL" id="KAK7533253.1"/>
    </source>
</evidence>
<accession>A0ABR1LF49</accession>
<gene>
    <name evidence="2" type="ORF">J3D65DRAFT_76272</name>
</gene>
<dbReference type="RefSeq" id="XP_066652646.1">
    <property type="nucleotide sequence ID" value="XM_066804164.1"/>
</dbReference>
<comment type="caution">
    <text evidence="2">The sequence shown here is derived from an EMBL/GenBank/DDBJ whole genome shotgun (WGS) entry which is preliminary data.</text>
</comment>
<feature type="region of interest" description="Disordered" evidence="1">
    <location>
        <begin position="114"/>
        <end position="155"/>
    </location>
</feature>
<organism evidence="2 3">
    <name type="scientific">Phyllosticta citribraziliensis</name>
    <dbReference type="NCBI Taxonomy" id="989973"/>
    <lineage>
        <taxon>Eukaryota</taxon>
        <taxon>Fungi</taxon>
        <taxon>Dikarya</taxon>
        <taxon>Ascomycota</taxon>
        <taxon>Pezizomycotina</taxon>
        <taxon>Dothideomycetes</taxon>
        <taxon>Dothideomycetes incertae sedis</taxon>
        <taxon>Botryosphaeriales</taxon>
        <taxon>Phyllostictaceae</taxon>
        <taxon>Phyllosticta</taxon>
    </lineage>
</organism>